<dbReference type="GO" id="GO:0016740">
    <property type="term" value="F:transferase activity"/>
    <property type="evidence" value="ECO:0007669"/>
    <property type="project" value="UniProtKB-KW"/>
</dbReference>
<dbReference type="Gene3D" id="3.90.550.10">
    <property type="entry name" value="Spore Coat Polysaccharide Biosynthesis Protein SpsA, Chain A"/>
    <property type="match status" value="1"/>
</dbReference>
<dbReference type="PANTHER" id="PTHR10859:SF91">
    <property type="entry name" value="DOLICHYL-PHOSPHATE BETA-GLUCOSYLTRANSFERASE"/>
    <property type="match status" value="1"/>
</dbReference>
<organism evidence="2 3">
    <name type="scientific">Roseomonas gilardii</name>
    <dbReference type="NCBI Taxonomy" id="257708"/>
    <lineage>
        <taxon>Bacteria</taxon>
        <taxon>Pseudomonadati</taxon>
        <taxon>Pseudomonadota</taxon>
        <taxon>Alphaproteobacteria</taxon>
        <taxon>Acetobacterales</taxon>
        <taxon>Roseomonadaceae</taxon>
        <taxon>Roseomonas</taxon>
    </lineage>
</organism>
<dbReference type="KEGG" id="rgi:RGI145_21355"/>
<dbReference type="STRING" id="257708.RGI145_21355"/>
<dbReference type="PANTHER" id="PTHR10859">
    <property type="entry name" value="GLYCOSYL TRANSFERASE"/>
    <property type="match status" value="1"/>
</dbReference>
<proteinExistence type="predicted"/>
<evidence type="ECO:0000313" key="3">
    <source>
        <dbReference type="Proteomes" id="UP000185494"/>
    </source>
</evidence>
<dbReference type="RefSeq" id="WP_075800565.1">
    <property type="nucleotide sequence ID" value="NZ_CP015584.1"/>
</dbReference>
<dbReference type="InterPro" id="IPR029044">
    <property type="entry name" value="Nucleotide-diphossugar_trans"/>
</dbReference>
<dbReference type="Proteomes" id="UP000185494">
    <property type="component" value="Chromosome 2"/>
</dbReference>
<sequence>MTSGSRTHLVLIPSYNSGPVVLETVRAARAHWNPVWVVVDGSDDGTGPLLQDMARRDPGLRVILRPRNGGKGAAILDGLEQAMSAGFTHALAMDADGQHPAGSIPDFMAASRRQPEAMILGLPQFGPEAPLVRVKGRRISNFWTNLETLWRGIGDSLCGFRVYPIAPLASLMRRQIWMRRYDFDAEASVRLCWVGVAPVNLPIPVRYLKPEEGGISHFRYGRDNLLLTWMHLRLMLGFLFRLPRLLLTSRSVPRPTPQAGTRS</sequence>
<name>A0A1L7AMB7_9PROT</name>
<keyword evidence="2" id="KW-0808">Transferase</keyword>
<gene>
    <name evidence="2" type="ORF">RGI145_21355</name>
</gene>
<evidence type="ECO:0000313" key="2">
    <source>
        <dbReference type="EMBL" id="APT59854.1"/>
    </source>
</evidence>
<dbReference type="SUPFAM" id="SSF53448">
    <property type="entry name" value="Nucleotide-diphospho-sugar transferases"/>
    <property type="match status" value="1"/>
</dbReference>
<reference evidence="2 3" key="1">
    <citation type="submission" date="2016-05" db="EMBL/GenBank/DDBJ databases">
        <title>Complete Genome and Methylome Analysis of Psychrotrophic Bacterial Isolates from Antarctic Lake Untersee.</title>
        <authorList>
            <person name="Fomenkov A."/>
            <person name="Akimov V.N."/>
            <person name="Vasilyeva L.V."/>
            <person name="Andersen D."/>
            <person name="Vincze T."/>
            <person name="Roberts R.J."/>
        </authorList>
    </citation>
    <scope>NUCLEOTIDE SEQUENCE [LARGE SCALE GENOMIC DNA]</scope>
    <source>
        <strain evidence="2 3">U14-5</strain>
    </source>
</reference>
<dbReference type="EMBL" id="CP015584">
    <property type="protein sequence ID" value="APT59854.1"/>
    <property type="molecule type" value="Genomic_DNA"/>
</dbReference>
<feature type="domain" description="Glycosyltransferase 2-like" evidence="1">
    <location>
        <begin position="10"/>
        <end position="145"/>
    </location>
</feature>
<dbReference type="GO" id="GO:0006487">
    <property type="term" value="P:protein N-linked glycosylation"/>
    <property type="evidence" value="ECO:0007669"/>
    <property type="project" value="TreeGrafter"/>
</dbReference>
<dbReference type="AlphaFoldDB" id="A0A1L7AMB7"/>
<evidence type="ECO:0000259" key="1">
    <source>
        <dbReference type="Pfam" id="PF00535"/>
    </source>
</evidence>
<dbReference type="InterPro" id="IPR001173">
    <property type="entry name" value="Glyco_trans_2-like"/>
</dbReference>
<dbReference type="Pfam" id="PF00535">
    <property type="entry name" value="Glycos_transf_2"/>
    <property type="match status" value="1"/>
</dbReference>
<accession>A0A1L7AMB7</accession>
<protein>
    <submittedName>
        <fullName evidence="2">Glycosyl transferase family 2</fullName>
    </submittedName>
</protein>
<dbReference type="CDD" id="cd04179">
    <property type="entry name" value="DPM_DPG-synthase_like"/>
    <property type="match status" value="1"/>
</dbReference>